<evidence type="ECO:0000256" key="3">
    <source>
        <dbReference type="SAM" id="MobiDB-lite"/>
    </source>
</evidence>
<dbReference type="GO" id="GO:0003700">
    <property type="term" value="F:DNA-binding transcription factor activity"/>
    <property type="evidence" value="ECO:0007669"/>
    <property type="project" value="TreeGrafter"/>
</dbReference>
<dbReference type="GO" id="GO:0000976">
    <property type="term" value="F:transcription cis-regulatory region binding"/>
    <property type="evidence" value="ECO:0007669"/>
    <property type="project" value="TreeGrafter"/>
</dbReference>
<dbReference type="AlphaFoldDB" id="A0A0D0ITK9"/>
<dbReference type="Pfam" id="PF00440">
    <property type="entry name" value="TetR_N"/>
    <property type="match status" value="1"/>
</dbReference>
<organism evidence="5 6">
    <name type="scientific">Leucobacter komagatae</name>
    <dbReference type="NCBI Taxonomy" id="55969"/>
    <lineage>
        <taxon>Bacteria</taxon>
        <taxon>Bacillati</taxon>
        <taxon>Actinomycetota</taxon>
        <taxon>Actinomycetes</taxon>
        <taxon>Micrococcales</taxon>
        <taxon>Microbacteriaceae</taxon>
        <taxon>Leucobacter</taxon>
    </lineage>
</organism>
<proteinExistence type="predicted"/>
<comment type="caution">
    <text evidence="5">The sequence shown here is derived from an EMBL/GenBank/DDBJ whole genome shotgun (WGS) entry which is preliminary data.</text>
</comment>
<feature type="region of interest" description="Disordered" evidence="3">
    <location>
        <begin position="185"/>
        <end position="204"/>
    </location>
</feature>
<keyword evidence="6" id="KW-1185">Reference proteome</keyword>
<dbReference type="InterPro" id="IPR001647">
    <property type="entry name" value="HTH_TetR"/>
</dbReference>
<dbReference type="PANTHER" id="PTHR30055">
    <property type="entry name" value="HTH-TYPE TRANSCRIPTIONAL REGULATOR RUTR"/>
    <property type="match status" value="1"/>
</dbReference>
<dbReference type="PANTHER" id="PTHR30055:SF231">
    <property type="entry name" value="TRANSCRIPTIONAL REGULATORY PROTEIN (PROBABLY DEOR-FAMILY)-RELATED"/>
    <property type="match status" value="1"/>
</dbReference>
<evidence type="ECO:0000259" key="4">
    <source>
        <dbReference type="PROSITE" id="PS50977"/>
    </source>
</evidence>
<feature type="domain" description="HTH tetR-type" evidence="4">
    <location>
        <begin position="14"/>
        <end position="74"/>
    </location>
</feature>
<dbReference type="SUPFAM" id="SSF46689">
    <property type="entry name" value="Homeodomain-like"/>
    <property type="match status" value="1"/>
</dbReference>
<keyword evidence="1 2" id="KW-0238">DNA-binding</keyword>
<dbReference type="PROSITE" id="PS50977">
    <property type="entry name" value="HTH_TETR_2"/>
    <property type="match status" value="1"/>
</dbReference>
<dbReference type="RefSeq" id="WP_042543661.1">
    <property type="nucleotide sequence ID" value="NZ_JXSQ01000006.1"/>
</dbReference>
<dbReference type="Gene3D" id="1.10.357.10">
    <property type="entry name" value="Tetracycline Repressor, domain 2"/>
    <property type="match status" value="1"/>
</dbReference>
<dbReference type="EMBL" id="JXSQ01000006">
    <property type="protein sequence ID" value="KIP52878.1"/>
    <property type="molecule type" value="Genomic_DNA"/>
</dbReference>
<evidence type="ECO:0000313" key="5">
    <source>
        <dbReference type="EMBL" id="KIP52878.1"/>
    </source>
</evidence>
<sequence length="204" mass="21998">MTDAPLTPGKRDPARRRRAIIHAATEIIVADGPAALTHRAVAAHAGVALGSTTQYFSSIDELREAALNQLAEEIDESLAAIEPFFKTLKTDPTDAITELLKYLDDPRAVHADIALMSSGINTPSMQALALRWSNHLIDMLSEHIDRERAEAIAIYLDGATMHAGLRGHHPGREAITRTVMALAGLPMPPTTTPTTENVSGEPKE</sequence>
<name>A0A0D0ITK9_9MICO</name>
<dbReference type="Proteomes" id="UP000032120">
    <property type="component" value="Unassembled WGS sequence"/>
</dbReference>
<gene>
    <name evidence="5" type="ORF">SD72_06765</name>
</gene>
<dbReference type="OrthoDB" id="6929199at2"/>
<dbReference type="InterPro" id="IPR009057">
    <property type="entry name" value="Homeodomain-like_sf"/>
</dbReference>
<evidence type="ECO:0000256" key="2">
    <source>
        <dbReference type="PROSITE-ProRule" id="PRU00335"/>
    </source>
</evidence>
<accession>A0A0D0ITK9</accession>
<protein>
    <submittedName>
        <fullName evidence="5">TetR family transcriptional regulator</fullName>
    </submittedName>
</protein>
<feature type="DNA-binding region" description="H-T-H motif" evidence="2">
    <location>
        <begin position="37"/>
        <end position="56"/>
    </location>
</feature>
<dbReference type="InterPro" id="IPR050109">
    <property type="entry name" value="HTH-type_TetR-like_transc_reg"/>
</dbReference>
<evidence type="ECO:0000313" key="6">
    <source>
        <dbReference type="Proteomes" id="UP000032120"/>
    </source>
</evidence>
<reference evidence="5 6" key="1">
    <citation type="submission" date="2015-01" db="EMBL/GenBank/DDBJ databases">
        <title>Draft genome sequence of Leucobacter komagatae strain VKM ST2845.</title>
        <authorList>
            <person name="Karlyshev A.V."/>
            <person name="Kudryashova E.B."/>
        </authorList>
    </citation>
    <scope>NUCLEOTIDE SEQUENCE [LARGE SCALE GENOMIC DNA]</scope>
    <source>
        <strain evidence="5 6">VKM ST2845</strain>
    </source>
</reference>
<evidence type="ECO:0000256" key="1">
    <source>
        <dbReference type="ARBA" id="ARBA00023125"/>
    </source>
</evidence>